<dbReference type="InterPro" id="IPR000073">
    <property type="entry name" value="AB_hydrolase_1"/>
</dbReference>
<dbReference type="Pfam" id="PF12697">
    <property type="entry name" value="Abhydrolase_6"/>
    <property type="match status" value="1"/>
</dbReference>
<dbReference type="InterPro" id="IPR006311">
    <property type="entry name" value="TAT_signal"/>
</dbReference>
<keyword evidence="1" id="KW-0732">Signal</keyword>
<organism evidence="3 4">
    <name type="scientific">Sphingopyxis panaciterrulae</name>
    <dbReference type="NCBI Taxonomy" id="462372"/>
    <lineage>
        <taxon>Bacteria</taxon>
        <taxon>Pseudomonadati</taxon>
        <taxon>Pseudomonadota</taxon>
        <taxon>Alphaproteobacteria</taxon>
        <taxon>Sphingomonadales</taxon>
        <taxon>Sphingomonadaceae</taxon>
        <taxon>Sphingopyxis</taxon>
    </lineage>
</organism>
<evidence type="ECO:0000313" key="3">
    <source>
        <dbReference type="EMBL" id="MBB5708645.1"/>
    </source>
</evidence>
<dbReference type="InterPro" id="IPR029058">
    <property type="entry name" value="AB_hydrolase_fold"/>
</dbReference>
<name>A0A7W9ETW8_9SPHN</name>
<dbReference type="Proteomes" id="UP000537161">
    <property type="component" value="Unassembled WGS sequence"/>
</dbReference>
<gene>
    <name evidence="3" type="ORF">FHR21_004039</name>
</gene>
<reference evidence="3 4" key="1">
    <citation type="submission" date="2020-08" db="EMBL/GenBank/DDBJ databases">
        <title>Genomic Encyclopedia of Type Strains, Phase IV (KMG-IV): sequencing the most valuable type-strain genomes for metagenomic binning, comparative biology and taxonomic classification.</title>
        <authorList>
            <person name="Goeker M."/>
        </authorList>
    </citation>
    <scope>NUCLEOTIDE SEQUENCE [LARGE SCALE GENOMIC DNA]</scope>
    <source>
        <strain evidence="3 4">DSM 27163</strain>
    </source>
</reference>
<feature type="domain" description="AB hydrolase-1" evidence="2">
    <location>
        <begin position="68"/>
        <end position="299"/>
    </location>
</feature>
<dbReference type="PRINTS" id="PR00111">
    <property type="entry name" value="ABHYDROLASE"/>
</dbReference>
<feature type="signal peptide" evidence="1">
    <location>
        <begin position="1"/>
        <end position="30"/>
    </location>
</feature>
<feature type="chain" id="PRO_5030920011" evidence="1">
    <location>
        <begin position="31"/>
        <end position="308"/>
    </location>
</feature>
<dbReference type="SUPFAM" id="SSF53474">
    <property type="entry name" value="alpha/beta-Hydrolases"/>
    <property type="match status" value="1"/>
</dbReference>
<comment type="caution">
    <text evidence="3">The sequence shown here is derived from an EMBL/GenBank/DDBJ whole genome shotgun (WGS) entry which is preliminary data.</text>
</comment>
<evidence type="ECO:0000313" key="4">
    <source>
        <dbReference type="Proteomes" id="UP000537161"/>
    </source>
</evidence>
<dbReference type="GO" id="GO:0003824">
    <property type="term" value="F:catalytic activity"/>
    <property type="evidence" value="ECO:0007669"/>
    <property type="project" value="InterPro"/>
</dbReference>
<proteinExistence type="predicted"/>
<dbReference type="EMBL" id="JACIJH010000023">
    <property type="protein sequence ID" value="MBB5708645.1"/>
    <property type="molecule type" value="Genomic_DNA"/>
</dbReference>
<keyword evidence="4" id="KW-1185">Reference proteome</keyword>
<accession>A0A7W9ETW8</accession>
<dbReference type="AlphaFoldDB" id="A0A7W9ETW8"/>
<sequence>MIERLAVGRRDFVAGAAMLSAAASAGPALAAADNGAGIEAPWTGGGRIVRAGGVIQYRTLGPDAGKPVVLLPKVGGWIADWRHVAPLIGARHRVIAMDLPGHGGSEWLGPPPHVQTVAESAAIILAALSDLGVDRFTVAGNSLGGVIGVTMAARYPERVAGVILASVSLFAGQTRAALDAVEEARDPAVWTDDWRPLPRTMEQVSRFGTVDPRIEAEQNASRAKADRWVRPSERGVALTDTAALLAQTSAPALLIYADRGYYTRYVAVGRKARPDATIIQIAGAGSFVHQEKPAETAQAMLDFLGRRS</sequence>
<dbReference type="Gene3D" id="3.40.50.1820">
    <property type="entry name" value="alpha/beta hydrolase"/>
    <property type="match status" value="1"/>
</dbReference>
<dbReference type="InterPro" id="IPR000639">
    <property type="entry name" value="Epox_hydrolase-like"/>
</dbReference>
<dbReference type="GO" id="GO:0016020">
    <property type="term" value="C:membrane"/>
    <property type="evidence" value="ECO:0007669"/>
    <property type="project" value="TreeGrafter"/>
</dbReference>
<dbReference type="PRINTS" id="PR00412">
    <property type="entry name" value="EPOXHYDRLASE"/>
</dbReference>
<evidence type="ECO:0000256" key="1">
    <source>
        <dbReference type="SAM" id="SignalP"/>
    </source>
</evidence>
<dbReference type="RefSeq" id="WP_184101566.1">
    <property type="nucleotide sequence ID" value="NZ_JACIJH010000023.1"/>
</dbReference>
<dbReference type="PANTHER" id="PTHR43798">
    <property type="entry name" value="MONOACYLGLYCEROL LIPASE"/>
    <property type="match status" value="1"/>
</dbReference>
<dbReference type="PROSITE" id="PS51318">
    <property type="entry name" value="TAT"/>
    <property type="match status" value="1"/>
</dbReference>
<dbReference type="InterPro" id="IPR050266">
    <property type="entry name" value="AB_hydrolase_sf"/>
</dbReference>
<dbReference type="PANTHER" id="PTHR43798:SF33">
    <property type="entry name" value="HYDROLASE, PUTATIVE (AFU_ORTHOLOGUE AFUA_2G14860)-RELATED"/>
    <property type="match status" value="1"/>
</dbReference>
<evidence type="ECO:0000259" key="2">
    <source>
        <dbReference type="Pfam" id="PF12697"/>
    </source>
</evidence>
<protein>
    <submittedName>
        <fullName evidence="3">Pimeloyl-ACP methyl ester carboxylesterase</fullName>
    </submittedName>
</protein>